<name>A0A7X6D143_9ACTN</name>
<dbReference type="AlphaFoldDB" id="A0A7X6D143"/>
<dbReference type="Proteomes" id="UP000578686">
    <property type="component" value="Unassembled WGS sequence"/>
</dbReference>
<dbReference type="Gene3D" id="3.40.50.1240">
    <property type="entry name" value="Phosphoglycerate mutase-like"/>
    <property type="match status" value="1"/>
</dbReference>
<evidence type="ECO:0000256" key="1">
    <source>
        <dbReference type="ARBA" id="ARBA00022801"/>
    </source>
</evidence>
<dbReference type="InterPro" id="IPR029033">
    <property type="entry name" value="His_PPase_superfam"/>
</dbReference>
<accession>A0A7X6D143</accession>
<dbReference type="PANTHER" id="PTHR20935">
    <property type="entry name" value="PHOSPHOGLYCERATE MUTASE-RELATED"/>
    <property type="match status" value="1"/>
</dbReference>
<proteinExistence type="predicted"/>
<comment type="caution">
    <text evidence="2">The sequence shown here is derived from an EMBL/GenBank/DDBJ whole genome shotgun (WGS) entry which is preliminary data.</text>
</comment>
<dbReference type="InterPro" id="IPR013078">
    <property type="entry name" value="His_Pase_superF_clade-1"/>
</dbReference>
<keyword evidence="3" id="KW-1185">Reference proteome</keyword>
<dbReference type="RefSeq" id="WP_167969802.1">
    <property type="nucleotide sequence ID" value="NZ_BHZG01000078.1"/>
</dbReference>
<evidence type="ECO:0000313" key="2">
    <source>
        <dbReference type="EMBL" id="NJQ06083.1"/>
    </source>
</evidence>
<dbReference type="CDD" id="cd07067">
    <property type="entry name" value="HP_PGM_like"/>
    <property type="match status" value="1"/>
</dbReference>
<keyword evidence="1" id="KW-0378">Hydrolase</keyword>
<dbReference type="SUPFAM" id="SSF53254">
    <property type="entry name" value="Phosphoglycerate mutase-like"/>
    <property type="match status" value="1"/>
</dbReference>
<organism evidence="2 3">
    <name type="scientific">Streptomyces lonarensis</name>
    <dbReference type="NCBI Taxonomy" id="700599"/>
    <lineage>
        <taxon>Bacteria</taxon>
        <taxon>Bacillati</taxon>
        <taxon>Actinomycetota</taxon>
        <taxon>Actinomycetes</taxon>
        <taxon>Kitasatosporales</taxon>
        <taxon>Streptomycetaceae</taxon>
        <taxon>Streptomyces</taxon>
    </lineage>
</organism>
<reference evidence="2 3" key="1">
    <citation type="submission" date="2020-03" db="EMBL/GenBank/DDBJ databases">
        <title>Draft genome of Streptomyces sp. ventii, isolated from the Axial Seamount in the Pacific Ocean, and resequencing of the two type strains Streptomyces lonarensis strain NCL 716 and Streptomyces bohaiensis strain 11A07.</title>
        <authorList>
            <person name="Loughran R.M."/>
            <person name="Pfannmuller K.M."/>
            <person name="Wasson B.J."/>
            <person name="Deadmond M.C."/>
            <person name="Paddock B.E."/>
            <person name="Koyack M.J."/>
            <person name="Gallegos D.A."/>
            <person name="Mitchell E.A."/>
            <person name="Ushijima B."/>
            <person name="Saw J.H."/>
            <person name="Mcphail K.L."/>
            <person name="Videau P."/>
        </authorList>
    </citation>
    <scope>NUCLEOTIDE SEQUENCE [LARGE SCALE GENOMIC DNA]</scope>
    <source>
        <strain evidence="2 3">NCL716</strain>
    </source>
</reference>
<dbReference type="PANTHER" id="PTHR20935:SF0">
    <property type="entry name" value="SERINE_THREONINE-PROTEIN PHOSPHATASE PGAM5, MITOCHONDRIAL"/>
    <property type="match status" value="1"/>
</dbReference>
<dbReference type="InterPro" id="IPR051021">
    <property type="entry name" value="Mito_Ser/Thr_phosphatase"/>
</dbReference>
<dbReference type="GO" id="GO:0016787">
    <property type="term" value="F:hydrolase activity"/>
    <property type="evidence" value="ECO:0007669"/>
    <property type="project" value="UniProtKB-KW"/>
</dbReference>
<dbReference type="EMBL" id="JAAVJD010000065">
    <property type="protein sequence ID" value="NJQ06083.1"/>
    <property type="molecule type" value="Genomic_DNA"/>
</dbReference>
<gene>
    <name evidence="2" type="ORF">HCN56_10960</name>
</gene>
<evidence type="ECO:0000313" key="3">
    <source>
        <dbReference type="Proteomes" id="UP000578686"/>
    </source>
</evidence>
<dbReference type="Pfam" id="PF00300">
    <property type="entry name" value="His_Phos_1"/>
    <property type="match status" value="1"/>
</dbReference>
<sequence length="207" mass="22684">MTASATRFLYLARHAEAAPEGAGLTDVGRRQAVLLGRRLRETPLTAIHHGPLPRAEETAELVGEQLGALPRYRSEAAGDYIPDTPAHEELPPTVAGPWTEFLNRFSVEERETGSALAASAVETFTGPVSGDEPRHELVVTHTFLISWLVRAAMDAPNWRWMGMNHANAGLTVIRYAPDRPATVLLFNDTGHLPADIRWTGLPPELRV</sequence>
<protein>
    <submittedName>
        <fullName evidence="2">Histidine phosphatase family protein</fullName>
    </submittedName>
</protein>